<dbReference type="OrthoDB" id="2631610at2"/>
<dbReference type="AlphaFoldDB" id="A0A1C2DSM0"/>
<dbReference type="STRING" id="1566387.QV13_13725"/>
<dbReference type="GO" id="GO:0008999">
    <property type="term" value="F:protein-N-terminal-alanine acetyltransferase activity"/>
    <property type="evidence" value="ECO:0007669"/>
    <property type="project" value="TreeGrafter"/>
</dbReference>
<evidence type="ECO:0000256" key="1">
    <source>
        <dbReference type="ARBA" id="ARBA00022679"/>
    </source>
</evidence>
<reference evidence="5 6" key="1">
    <citation type="submission" date="2016-08" db="EMBL/GenBank/DDBJ databases">
        <title>Whole genome sequence of Mesorhizobium sp. strain UASWS1009 isolated from industrial sewage.</title>
        <authorList>
            <person name="Crovadore J."/>
            <person name="Calmin G."/>
            <person name="Chablais R."/>
            <person name="Cochard B."/>
            <person name="Lefort F."/>
        </authorList>
    </citation>
    <scope>NUCLEOTIDE SEQUENCE [LARGE SCALE GENOMIC DNA]</scope>
    <source>
        <strain evidence="5 6">UASWS1009</strain>
    </source>
</reference>
<proteinExistence type="inferred from homology"/>
<evidence type="ECO:0000313" key="5">
    <source>
        <dbReference type="EMBL" id="OCX17777.1"/>
    </source>
</evidence>
<dbReference type="Pfam" id="PF13302">
    <property type="entry name" value="Acetyltransf_3"/>
    <property type="match status" value="1"/>
</dbReference>
<dbReference type="InterPro" id="IPR000182">
    <property type="entry name" value="GNAT_dom"/>
</dbReference>
<dbReference type="Proteomes" id="UP000094412">
    <property type="component" value="Unassembled WGS sequence"/>
</dbReference>
<sequence length="170" mass="19169">MIVAQDGTVTLKTWSSRDFDILERCNTPAEKQHIGGPETPEKLADRHRRYLESTAPGETRMFKISFDGAGAGSVGYWRKTWQDQPVYETGWAVVPELQGRGLAARGTGLLIGVLRGEARHRYLHAFPSPDNFASNAICRKLGFVLMGEHDFEYPPGKLMRSNDWRFDLQS</sequence>
<dbReference type="PANTHER" id="PTHR43792:SF8">
    <property type="entry name" value="[RIBOSOMAL PROTEIN US5]-ALANINE N-ACETYLTRANSFERASE"/>
    <property type="match status" value="1"/>
</dbReference>
<comment type="caution">
    <text evidence="5">The sequence shown here is derived from an EMBL/GenBank/DDBJ whole genome shotgun (WGS) entry which is preliminary data.</text>
</comment>
<evidence type="ECO:0000256" key="3">
    <source>
        <dbReference type="ARBA" id="ARBA00038502"/>
    </source>
</evidence>
<evidence type="ECO:0000259" key="4">
    <source>
        <dbReference type="PROSITE" id="PS51186"/>
    </source>
</evidence>
<evidence type="ECO:0000256" key="2">
    <source>
        <dbReference type="ARBA" id="ARBA00023315"/>
    </source>
</evidence>
<evidence type="ECO:0000313" key="6">
    <source>
        <dbReference type="Proteomes" id="UP000094412"/>
    </source>
</evidence>
<dbReference type="SUPFAM" id="SSF55729">
    <property type="entry name" value="Acyl-CoA N-acyltransferases (Nat)"/>
    <property type="match status" value="1"/>
</dbReference>
<dbReference type="PROSITE" id="PS51186">
    <property type="entry name" value="GNAT"/>
    <property type="match status" value="1"/>
</dbReference>
<keyword evidence="1" id="KW-0808">Transferase</keyword>
<dbReference type="RefSeq" id="WP_024924070.1">
    <property type="nucleotide sequence ID" value="NZ_MDEO01000032.1"/>
</dbReference>
<dbReference type="PANTHER" id="PTHR43792">
    <property type="entry name" value="GNAT FAMILY, PUTATIVE (AFU_ORTHOLOGUE AFUA_3G00765)-RELATED-RELATED"/>
    <property type="match status" value="1"/>
</dbReference>
<keyword evidence="2" id="KW-0012">Acyltransferase</keyword>
<feature type="domain" description="N-acetyltransferase" evidence="4">
    <location>
        <begin position="9"/>
        <end position="164"/>
    </location>
</feature>
<dbReference type="Gene3D" id="3.40.630.30">
    <property type="match status" value="1"/>
</dbReference>
<accession>A0A1C2DSM0</accession>
<protein>
    <recommendedName>
        <fullName evidence="4">N-acetyltransferase domain-containing protein</fullName>
    </recommendedName>
</protein>
<name>A0A1C2DSM0_9HYPH</name>
<dbReference type="InterPro" id="IPR016181">
    <property type="entry name" value="Acyl_CoA_acyltransferase"/>
</dbReference>
<organism evidence="5 6">
    <name type="scientific">Mesorhizobium hungaricum</name>
    <dbReference type="NCBI Taxonomy" id="1566387"/>
    <lineage>
        <taxon>Bacteria</taxon>
        <taxon>Pseudomonadati</taxon>
        <taxon>Pseudomonadota</taxon>
        <taxon>Alphaproteobacteria</taxon>
        <taxon>Hyphomicrobiales</taxon>
        <taxon>Phyllobacteriaceae</taxon>
        <taxon>Mesorhizobium</taxon>
    </lineage>
</organism>
<dbReference type="GO" id="GO:0005737">
    <property type="term" value="C:cytoplasm"/>
    <property type="evidence" value="ECO:0007669"/>
    <property type="project" value="TreeGrafter"/>
</dbReference>
<gene>
    <name evidence="5" type="ORF">QV13_13725</name>
</gene>
<dbReference type="InterPro" id="IPR051531">
    <property type="entry name" value="N-acetyltransferase"/>
</dbReference>
<dbReference type="EMBL" id="MDEO01000032">
    <property type="protein sequence ID" value="OCX17777.1"/>
    <property type="molecule type" value="Genomic_DNA"/>
</dbReference>
<keyword evidence="6" id="KW-1185">Reference proteome</keyword>
<comment type="similarity">
    <text evidence="3">Belongs to the acetyltransferase family. RimJ subfamily.</text>
</comment>